<dbReference type="Proteomes" id="UP000806378">
    <property type="component" value="Unassembled WGS sequence"/>
</dbReference>
<organism evidence="10 11">
    <name type="scientific">Corymbia citriodora subsp. variegata</name>
    <dbReference type="NCBI Taxonomy" id="360336"/>
    <lineage>
        <taxon>Eukaryota</taxon>
        <taxon>Viridiplantae</taxon>
        <taxon>Streptophyta</taxon>
        <taxon>Embryophyta</taxon>
        <taxon>Tracheophyta</taxon>
        <taxon>Spermatophyta</taxon>
        <taxon>Magnoliopsida</taxon>
        <taxon>eudicotyledons</taxon>
        <taxon>Gunneridae</taxon>
        <taxon>Pentapetalae</taxon>
        <taxon>rosids</taxon>
        <taxon>malvids</taxon>
        <taxon>Myrtales</taxon>
        <taxon>Myrtaceae</taxon>
        <taxon>Myrtoideae</taxon>
        <taxon>Eucalypteae</taxon>
        <taxon>Corymbia</taxon>
    </lineage>
</organism>
<dbReference type="PANTHER" id="PTHR10791:SF44">
    <property type="entry name" value="BIDIRECTIONAL SUGAR TRANSPORTER SWEET1"/>
    <property type="match status" value="1"/>
</dbReference>
<feature type="transmembrane region" description="Helical" evidence="9">
    <location>
        <begin position="116"/>
        <end position="139"/>
    </location>
</feature>
<dbReference type="InterPro" id="IPR047664">
    <property type="entry name" value="SWEET"/>
</dbReference>
<evidence type="ECO:0000256" key="1">
    <source>
        <dbReference type="ARBA" id="ARBA00004127"/>
    </source>
</evidence>
<dbReference type="Gramene" id="rna-gnl|WGS:JABURB|Cocit.L3250.1">
    <property type="protein sequence ID" value="cds-KAF7847183.1"/>
    <property type="gene ID" value="gene-BT93_L3250"/>
</dbReference>
<dbReference type="AlphaFoldDB" id="A0A8T0CI15"/>
<evidence type="ECO:0000313" key="11">
    <source>
        <dbReference type="Proteomes" id="UP000806378"/>
    </source>
</evidence>
<feature type="transmembrane region" description="Helical" evidence="9">
    <location>
        <begin position="181"/>
        <end position="202"/>
    </location>
</feature>
<dbReference type="GO" id="GO:0051260">
    <property type="term" value="P:protein homooligomerization"/>
    <property type="evidence" value="ECO:0007669"/>
    <property type="project" value="UniProtKB-ARBA"/>
</dbReference>
<gene>
    <name evidence="10" type="ORF">BT93_L3250</name>
</gene>
<accession>A0A8T0CI15</accession>
<keyword evidence="4 9" id="KW-0762">Sugar transport</keyword>
<dbReference type="GO" id="GO:0012505">
    <property type="term" value="C:endomembrane system"/>
    <property type="evidence" value="ECO:0007669"/>
    <property type="project" value="UniProtKB-SubCell"/>
</dbReference>
<feature type="transmembrane region" description="Helical" evidence="9">
    <location>
        <begin position="151"/>
        <end position="169"/>
    </location>
</feature>
<comment type="caution">
    <text evidence="10">The sequence shown here is derived from an EMBL/GenBank/DDBJ whole genome shotgun (WGS) entry which is preliminary data.</text>
</comment>
<sequence length="300" mass="33703">MLELGFSIYERIRVIDIAKYVRPSTSEQICCCHFALFPFLSLAFDQGKAMDILRFLFGILGNAVGLFLLLAPMTTFKRIVRSRSTEQFSGVPYVVTLLSCSLSTWYGLPFVSPDNLLLLIISSIGVVIELTYVLIFITYAPKKERPNIMRLSGLALSLILTFAFVSLFALHGKTRKLFCGIMLDILSTITYASPLSVMMLVIKTKSVEFMPFLLSLSSFLCAIFWLAYGLLSRDPFLIVPNGLGTGLGIVQLILYAMYHKNQSHTKNVIRDEFGEMDLEKTDQIEETELPRLSFTAPSKN</sequence>
<keyword evidence="8 9" id="KW-0472">Membrane</keyword>
<keyword evidence="11" id="KW-1185">Reference proteome</keyword>
<dbReference type="GO" id="GO:0005886">
    <property type="term" value="C:plasma membrane"/>
    <property type="evidence" value="ECO:0007669"/>
    <property type="project" value="UniProtKB-SubCell"/>
</dbReference>
<keyword evidence="7 9" id="KW-1133">Transmembrane helix</keyword>
<keyword evidence="6" id="KW-0677">Repeat</keyword>
<dbReference type="FunFam" id="1.20.1280.290:FF:000002">
    <property type="entry name" value="Bidirectional sugar transporter SWEET"/>
    <property type="match status" value="1"/>
</dbReference>
<dbReference type="PANTHER" id="PTHR10791">
    <property type="entry name" value="RAG1-ACTIVATING PROTEIN 1"/>
    <property type="match status" value="1"/>
</dbReference>
<evidence type="ECO:0000256" key="2">
    <source>
        <dbReference type="ARBA" id="ARBA00007809"/>
    </source>
</evidence>
<comment type="function">
    <text evidence="9">Mediates both low-affinity uptake and efflux of sugar across the membrane.</text>
</comment>
<evidence type="ECO:0000256" key="7">
    <source>
        <dbReference type="ARBA" id="ARBA00022989"/>
    </source>
</evidence>
<evidence type="ECO:0000256" key="9">
    <source>
        <dbReference type="RuleBase" id="RU910715"/>
    </source>
</evidence>
<dbReference type="Pfam" id="PF03083">
    <property type="entry name" value="MtN3_slv"/>
    <property type="match status" value="2"/>
</dbReference>
<keyword evidence="3 9" id="KW-0813">Transport</keyword>
<keyword evidence="5 9" id="KW-0812">Transmembrane</keyword>
<dbReference type="Gene3D" id="1.20.1280.290">
    <property type="match status" value="2"/>
</dbReference>
<comment type="similarity">
    <text evidence="2 9">Belongs to the SWEET sugar transporter family.</text>
</comment>
<evidence type="ECO:0000256" key="5">
    <source>
        <dbReference type="ARBA" id="ARBA00022692"/>
    </source>
</evidence>
<evidence type="ECO:0000256" key="3">
    <source>
        <dbReference type="ARBA" id="ARBA00022448"/>
    </source>
</evidence>
<proteinExistence type="inferred from homology"/>
<feature type="transmembrane region" description="Helical" evidence="9">
    <location>
        <begin position="237"/>
        <end position="258"/>
    </location>
</feature>
<dbReference type="FunFam" id="1.20.1280.290:FF:000001">
    <property type="entry name" value="Bidirectional sugar transporter SWEET"/>
    <property type="match status" value="1"/>
</dbReference>
<evidence type="ECO:0000256" key="8">
    <source>
        <dbReference type="ARBA" id="ARBA00023136"/>
    </source>
</evidence>
<comment type="subcellular location">
    <subcellularLocation>
        <location evidence="9">Cell membrane</location>
        <topology evidence="9">Multi-pass membrane protein</topology>
    </subcellularLocation>
    <subcellularLocation>
        <location evidence="1">Endomembrane system</location>
        <topology evidence="1">Multi-pass membrane protein</topology>
    </subcellularLocation>
</comment>
<dbReference type="OrthoDB" id="409725at2759"/>
<protein>
    <recommendedName>
        <fullName evidence="9">Bidirectional sugar transporter SWEET</fullName>
    </recommendedName>
</protein>
<feature type="transmembrane region" description="Helical" evidence="9">
    <location>
        <begin position="91"/>
        <end position="110"/>
    </location>
</feature>
<name>A0A8T0CI15_CORYI</name>
<evidence type="ECO:0000256" key="6">
    <source>
        <dbReference type="ARBA" id="ARBA00022737"/>
    </source>
</evidence>
<evidence type="ECO:0000313" key="10">
    <source>
        <dbReference type="EMBL" id="KAF7847183.1"/>
    </source>
</evidence>
<reference evidence="10" key="1">
    <citation type="submission" date="2020-05" db="EMBL/GenBank/DDBJ databases">
        <title>WGS assembly of Corymbia citriodora subspecies variegata.</title>
        <authorList>
            <person name="Barry K."/>
            <person name="Hundley H."/>
            <person name="Shu S."/>
            <person name="Jenkins J."/>
            <person name="Grimwood J."/>
            <person name="Baten A."/>
        </authorList>
    </citation>
    <scope>NUCLEOTIDE SEQUENCE</scope>
    <source>
        <strain evidence="10">CV2-018</strain>
    </source>
</reference>
<dbReference type="InterPro" id="IPR004316">
    <property type="entry name" value="SWEET_rpt"/>
</dbReference>
<dbReference type="EMBL" id="MU091140">
    <property type="protein sequence ID" value="KAF7847183.1"/>
    <property type="molecule type" value="Genomic_DNA"/>
</dbReference>
<feature type="transmembrane region" description="Helical" evidence="9">
    <location>
        <begin position="52"/>
        <end position="71"/>
    </location>
</feature>
<evidence type="ECO:0000256" key="4">
    <source>
        <dbReference type="ARBA" id="ARBA00022597"/>
    </source>
</evidence>
<feature type="transmembrane region" description="Helical" evidence="9">
    <location>
        <begin position="209"/>
        <end position="231"/>
    </location>
</feature>
<dbReference type="GO" id="GO:0051119">
    <property type="term" value="F:sugar transmembrane transporter activity"/>
    <property type="evidence" value="ECO:0007669"/>
    <property type="project" value="InterPro"/>
</dbReference>